<accession>A0A9W4WX98</accession>
<organism evidence="2 3">
    <name type="scientific">Funneliformis geosporum</name>
    <dbReference type="NCBI Taxonomy" id="1117311"/>
    <lineage>
        <taxon>Eukaryota</taxon>
        <taxon>Fungi</taxon>
        <taxon>Fungi incertae sedis</taxon>
        <taxon>Mucoromycota</taxon>
        <taxon>Glomeromycotina</taxon>
        <taxon>Glomeromycetes</taxon>
        <taxon>Glomerales</taxon>
        <taxon>Glomeraceae</taxon>
        <taxon>Funneliformis</taxon>
    </lineage>
</organism>
<dbReference type="OrthoDB" id="2414482at2759"/>
<dbReference type="Proteomes" id="UP001153678">
    <property type="component" value="Unassembled WGS sequence"/>
</dbReference>
<evidence type="ECO:0000256" key="1">
    <source>
        <dbReference type="SAM" id="MobiDB-lite"/>
    </source>
</evidence>
<comment type="caution">
    <text evidence="2">The sequence shown here is derived from an EMBL/GenBank/DDBJ whole genome shotgun (WGS) entry which is preliminary data.</text>
</comment>
<evidence type="ECO:0000313" key="3">
    <source>
        <dbReference type="Proteomes" id="UP001153678"/>
    </source>
</evidence>
<evidence type="ECO:0000313" key="2">
    <source>
        <dbReference type="EMBL" id="CAI2192523.1"/>
    </source>
</evidence>
<reference evidence="2" key="1">
    <citation type="submission" date="2022-08" db="EMBL/GenBank/DDBJ databases">
        <authorList>
            <person name="Kallberg Y."/>
            <person name="Tangrot J."/>
            <person name="Rosling A."/>
        </authorList>
    </citation>
    <scope>NUCLEOTIDE SEQUENCE</scope>
    <source>
        <strain evidence="2">Wild A</strain>
    </source>
</reference>
<proteinExistence type="predicted"/>
<name>A0A9W4WX98_9GLOM</name>
<sequence>IMDFDHYATDFVYNFDNTEWCILNFLKYLEARVQYTSDSKKDIIDAFARTFEKISNSTAMLAGIKRKAKKLANNLEEKFQRKEIVDFFKVLDQNFEMRQEERDLENSFDKNGRELLKKSGDFNTTKFSLRYMERTEELLEEGESATSEQSHHGLRKKQKTDYNEGRILKRIFESEEDNQELHSEFFQAESFNFPKIEVLASLNTKSHLEKYNIVCLFDIEFPYTKQLFMKLSTEQMRIMESKWIEAETYISKEEIEKCWNECPLKKLVDDNHQIIKENSNEDTFYVDLNGLMTSFTKQKTLQLLHKHSALLDKESGEFKYRDDIVNPLLASIFYDVEDVLWMKTKLGDKHDGILYMNINGVKIGVGFVEVVGNAFTTDISDKNDDLEKLLKAMMISLYYQRAYQSDDENTSQLQSFAILVFGREYHLLSMHLVDEMYIVDEYDTFIIPDSDVDLLQIGNVIEIVKKFKIRMIKYYRQLIKKPRKMTRPPSSGPPIASPSKKTKKK</sequence>
<protein>
    <submittedName>
        <fullName evidence="2">9959_t:CDS:1</fullName>
    </submittedName>
</protein>
<dbReference type="AlphaFoldDB" id="A0A9W4WX98"/>
<feature type="region of interest" description="Disordered" evidence="1">
    <location>
        <begin position="138"/>
        <end position="159"/>
    </location>
</feature>
<dbReference type="EMBL" id="CAMKVN010008431">
    <property type="protein sequence ID" value="CAI2192523.1"/>
    <property type="molecule type" value="Genomic_DNA"/>
</dbReference>
<keyword evidence="3" id="KW-1185">Reference proteome</keyword>
<feature type="region of interest" description="Disordered" evidence="1">
    <location>
        <begin position="482"/>
        <end position="505"/>
    </location>
</feature>
<feature type="non-terminal residue" evidence="2">
    <location>
        <position position="505"/>
    </location>
</feature>
<gene>
    <name evidence="2" type="ORF">FWILDA_LOCUS15619</name>
</gene>